<gene>
    <name evidence="5" type="ORF">QY95_00579</name>
</gene>
<evidence type="ECO:0000313" key="6">
    <source>
        <dbReference type="Proteomes" id="UP000031563"/>
    </source>
</evidence>
<accession>A0A0F5HLB6</accession>
<keyword evidence="3" id="KW-0804">Transcription</keyword>
<dbReference type="PRINTS" id="PR00035">
    <property type="entry name" value="HTHGNTR"/>
</dbReference>
<dbReference type="InterPro" id="IPR000524">
    <property type="entry name" value="Tscrpt_reg_HTH_GntR"/>
</dbReference>
<dbReference type="AlphaFoldDB" id="A0A0F5HLB6"/>
<dbReference type="RefSeq" id="WP_046128432.1">
    <property type="nucleotide sequence ID" value="NZ_JWIQ02000006.1"/>
</dbReference>
<dbReference type="OrthoDB" id="369138at2"/>
<keyword evidence="6" id="KW-1185">Reference proteome</keyword>
<dbReference type="InterPro" id="IPR036388">
    <property type="entry name" value="WH-like_DNA-bd_sf"/>
</dbReference>
<evidence type="ECO:0000256" key="3">
    <source>
        <dbReference type="ARBA" id="ARBA00023163"/>
    </source>
</evidence>
<dbReference type="SMART" id="SM00345">
    <property type="entry name" value="HTH_GNTR"/>
    <property type="match status" value="1"/>
</dbReference>
<comment type="caution">
    <text evidence="5">The sequence shown here is derived from an EMBL/GenBank/DDBJ whole genome shotgun (WGS) entry which is preliminary data.</text>
</comment>
<dbReference type="Pfam" id="PF07729">
    <property type="entry name" value="FCD"/>
    <property type="match status" value="1"/>
</dbReference>
<dbReference type="CDD" id="cd07377">
    <property type="entry name" value="WHTH_GntR"/>
    <property type="match status" value="1"/>
</dbReference>
<dbReference type="Pfam" id="PF00392">
    <property type="entry name" value="GntR"/>
    <property type="match status" value="1"/>
</dbReference>
<dbReference type="SUPFAM" id="SSF46785">
    <property type="entry name" value="Winged helix' DNA-binding domain"/>
    <property type="match status" value="1"/>
</dbReference>
<feature type="domain" description="HTH gntR-type" evidence="4">
    <location>
        <begin position="8"/>
        <end position="76"/>
    </location>
</feature>
<dbReference type="InterPro" id="IPR036390">
    <property type="entry name" value="WH_DNA-bd_sf"/>
</dbReference>
<dbReference type="Proteomes" id="UP000031563">
    <property type="component" value="Unassembled WGS sequence"/>
</dbReference>
<reference evidence="5" key="1">
    <citation type="submission" date="2015-02" db="EMBL/GenBank/DDBJ databases">
        <title>Genome Assembly of Bacillaceae bacterium MTCC 8252.</title>
        <authorList>
            <person name="Verma A."/>
            <person name="Khatri I."/>
            <person name="Mual P."/>
            <person name="Subramanian S."/>
            <person name="Krishnamurthi S."/>
        </authorList>
    </citation>
    <scope>NUCLEOTIDE SEQUENCE [LARGE SCALE GENOMIC DNA]</scope>
    <source>
        <strain evidence="5">MTCC 8252</strain>
    </source>
</reference>
<dbReference type="GO" id="GO:0003677">
    <property type="term" value="F:DNA binding"/>
    <property type="evidence" value="ECO:0007669"/>
    <property type="project" value="UniProtKB-KW"/>
</dbReference>
<dbReference type="PROSITE" id="PS50949">
    <property type="entry name" value="HTH_GNTR"/>
    <property type="match status" value="1"/>
</dbReference>
<name>A0A0F5HLB6_BACTR</name>
<keyword evidence="2" id="KW-0238">DNA-binding</keyword>
<dbReference type="SMART" id="SM00895">
    <property type="entry name" value="FCD"/>
    <property type="match status" value="1"/>
</dbReference>
<evidence type="ECO:0000313" key="5">
    <source>
        <dbReference type="EMBL" id="KKB41772.1"/>
    </source>
</evidence>
<dbReference type="GO" id="GO:0003700">
    <property type="term" value="F:DNA-binding transcription factor activity"/>
    <property type="evidence" value="ECO:0007669"/>
    <property type="project" value="InterPro"/>
</dbReference>
<keyword evidence="1" id="KW-0805">Transcription regulation</keyword>
<dbReference type="Gene3D" id="1.20.120.530">
    <property type="entry name" value="GntR ligand-binding domain-like"/>
    <property type="match status" value="1"/>
</dbReference>
<dbReference type="Gene3D" id="1.10.10.10">
    <property type="entry name" value="Winged helix-like DNA-binding domain superfamily/Winged helix DNA-binding domain"/>
    <property type="match status" value="1"/>
</dbReference>
<dbReference type="PANTHER" id="PTHR43537">
    <property type="entry name" value="TRANSCRIPTIONAL REGULATOR, GNTR FAMILY"/>
    <property type="match status" value="1"/>
</dbReference>
<dbReference type="PANTHER" id="PTHR43537:SF5">
    <property type="entry name" value="UXU OPERON TRANSCRIPTIONAL REGULATOR"/>
    <property type="match status" value="1"/>
</dbReference>
<organism evidence="5 6">
    <name type="scientific">Bacillus thermotolerans</name>
    <name type="common">Quasibacillus thermotolerans</name>
    <dbReference type="NCBI Taxonomy" id="1221996"/>
    <lineage>
        <taxon>Bacteria</taxon>
        <taxon>Bacillati</taxon>
        <taxon>Bacillota</taxon>
        <taxon>Bacilli</taxon>
        <taxon>Bacillales</taxon>
        <taxon>Bacillaceae</taxon>
        <taxon>Bacillus</taxon>
    </lineage>
</organism>
<evidence type="ECO:0000259" key="4">
    <source>
        <dbReference type="PROSITE" id="PS50949"/>
    </source>
</evidence>
<accession>A0A0F5I9B3</accession>
<dbReference type="STRING" id="1221996.QY95_00579"/>
<dbReference type="InterPro" id="IPR011711">
    <property type="entry name" value="GntR_C"/>
</dbReference>
<dbReference type="EMBL" id="JWIR02000019">
    <property type="protein sequence ID" value="KKB41772.1"/>
    <property type="molecule type" value="Genomic_DNA"/>
</dbReference>
<proteinExistence type="predicted"/>
<evidence type="ECO:0000256" key="2">
    <source>
        <dbReference type="ARBA" id="ARBA00023125"/>
    </source>
</evidence>
<dbReference type="SUPFAM" id="SSF48008">
    <property type="entry name" value="GntR ligand-binding domain-like"/>
    <property type="match status" value="1"/>
</dbReference>
<sequence>MNHSPAPKKVFMEIVDQIKQKIIDGTFPVGAKLPPERALMEEFKTSRATVREALRALEIIDVIESRVGQGTFVKTANFSAEDQFLEISQQTSPSEVFEARFAIEPFLAELATRNATIDDLLLIEECLKQSKEAIGHFKEFERLDAEFHRLIAQSSKTALLLSFLDLVNKVRDEKLWESLKARSISDERMLLYYEHHLSIYQAIRERDSDQAREKTLSHLRTVRLNMLGE</sequence>
<dbReference type="InterPro" id="IPR008920">
    <property type="entry name" value="TF_FadR/GntR_C"/>
</dbReference>
<protein>
    <submittedName>
        <fullName evidence="5">Transcriptional regulator, GntR family</fullName>
    </submittedName>
</protein>
<evidence type="ECO:0000256" key="1">
    <source>
        <dbReference type="ARBA" id="ARBA00023015"/>
    </source>
</evidence>